<dbReference type="Proteomes" id="UP000634139">
    <property type="component" value="Unassembled WGS sequence"/>
</dbReference>
<proteinExistence type="predicted"/>
<feature type="chain" id="PRO_5037530461" description="DUF4402 domain-containing protein" evidence="1">
    <location>
        <begin position="23"/>
        <end position="180"/>
    </location>
</feature>
<evidence type="ECO:0000313" key="3">
    <source>
        <dbReference type="Proteomes" id="UP000634139"/>
    </source>
</evidence>
<dbReference type="AlphaFoldDB" id="A0A918VAV7"/>
<dbReference type="Pfam" id="PF14352">
    <property type="entry name" value="DUF4402"/>
    <property type="match status" value="1"/>
</dbReference>
<protein>
    <recommendedName>
        <fullName evidence="4">DUF4402 domain-containing protein</fullName>
    </recommendedName>
</protein>
<evidence type="ECO:0000313" key="2">
    <source>
        <dbReference type="EMBL" id="GGZ86139.1"/>
    </source>
</evidence>
<organism evidence="2 3">
    <name type="scientific">Novosphingobium arvoryzae</name>
    <dbReference type="NCBI Taxonomy" id="1256514"/>
    <lineage>
        <taxon>Bacteria</taxon>
        <taxon>Pseudomonadati</taxon>
        <taxon>Pseudomonadota</taxon>
        <taxon>Alphaproteobacteria</taxon>
        <taxon>Sphingomonadales</taxon>
        <taxon>Sphingomonadaceae</taxon>
        <taxon>Novosphingobium</taxon>
    </lineage>
</organism>
<reference evidence="2" key="2">
    <citation type="submission" date="2020-09" db="EMBL/GenBank/DDBJ databases">
        <authorList>
            <person name="Sun Q."/>
            <person name="Kim S."/>
        </authorList>
    </citation>
    <scope>NUCLEOTIDE SEQUENCE</scope>
    <source>
        <strain evidence="2">KCTC 32422</strain>
    </source>
</reference>
<feature type="signal peptide" evidence="1">
    <location>
        <begin position="1"/>
        <end position="22"/>
    </location>
</feature>
<dbReference type="InterPro" id="IPR025514">
    <property type="entry name" value="DUF4402"/>
</dbReference>
<reference evidence="2" key="1">
    <citation type="journal article" date="2014" name="Int. J. Syst. Evol. Microbiol.">
        <title>Complete genome sequence of Corynebacterium casei LMG S-19264T (=DSM 44701T), isolated from a smear-ripened cheese.</title>
        <authorList>
            <consortium name="US DOE Joint Genome Institute (JGI-PGF)"/>
            <person name="Walter F."/>
            <person name="Albersmeier A."/>
            <person name="Kalinowski J."/>
            <person name="Ruckert C."/>
        </authorList>
    </citation>
    <scope>NUCLEOTIDE SEQUENCE</scope>
    <source>
        <strain evidence="2">KCTC 32422</strain>
    </source>
</reference>
<accession>A0A918VAV7</accession>
<evidence type="ECO:0000256" key="1">
    <source>
        <dbReference type="SAM" id="SignalP"/>
    </source>
</evidence>
<evidence type="ECO:0008006" key="4">
    <source>
        <dbReference type="Google" id="ProtNLM"/>
    </source>
</evidence>
<gene>
    <name evidence="2" type="ORF">GCM10011617_00740</name>
</gene>
<name>A0A918VAV7_9SPHN</name>
<keyword evidence="3" id="KW-1185">Reference proteome</keyword>
<sequence>MRNSLRLAVVGAALSAISFASAANAAATATATATAEVLDTLSLAADSALDFGQIAANTGGTVTVGSDGNASKTGTLVSTGTRAPAGFTVTGSAGATVLVSLPDTSAGPVVLSLNDPSWDVGVQGPLPTMELDSFESDITDVALSATTGQGTFKVGGTLTVGSAQHPGVYNGTFDVSVEYQ</sequence>
<dbReference type="RefSeq" id="WP_189538447.1">
    <property type="nucleotide sequence ID" value="NZ_BMZD01000001.1"/>
</dbReference>
<comment type="caution">
    <text evidence="2">The sequence shown here is derived from an EMBL/GenBank/DDBJ whole genome shotgun (WGS) entry which is preliminary data.</text>
</comment>
<keyword evidence="1" id="KW-0732">Signal</keyword>
<dbReference type="EMBL" id="BMZD01000001">
    <property type="protein sequence ID" value="GGZ86139.1"/>
    <property type="molecule type" value="Genomic_DNA"/>
</dbReference>